<name>A0A1M5EXL1_LOKAT</name>
<dbReference type="Pfam" id="PF03349">
    <property type="entry name" value="Toluene_X"/>
    <property type="match status" value="1"/>
</dbReference>
<evidence type="ECO:0000256" key="6">
    <source>
        <dbReference type="ARBA" id="ARBA00023136"/>
    </source>
</evidence>
<dbReference type="InterPro" id="IPR005017">
    <property type="entry name" value="OMPP1/FadL/TodX"/>
</dbReference>
<feature type="chain" id="PRO_5011979517" evidence="8">
    <location>
        <begin position="22"/>
        <end position="363"/>
    </location>
</feature>
<dbReference type="GO" id="GO:0009279">
    <property type="term" value="C:cell outer membrane"/>
    <property type="evidence" value="ECO:0007669"/>
    <property type="project" value="UniProtKB-SubCell"/>
</dbReference>
<keyword evidence="4" id="KW-0812">Transmembrane</keyword>
<dbReference type="PANTHER" id="PTHR35093">
    <property type="entry name" value="OUTER MEMBRANE PROTEIN NMB0088-RELATED"/>
    <property type="match status" value="1"/>
</dbReference>
<keyword evidence="10" id="KW-1185">Reference proteome</keyword>
<protein>
    <submittedName>
        <fullName evidence="9">Long-chain fatty acid transport protein</fullName>
    </submittedName>
</protein>
<feature type="signal peptide" evidence="8">
    <location>
        <begin position="1"/>
        <end position="21"/>
    </location>
</feature>
<gene>
    <name evidence="9" type="ORF">SAMN05444339_11544</name>
</gene>
<comment type="similarity">
    <text evidence="2">Belongs to the OmpP1/FadL family.</text>
</comment>
<evidence type="ECO:0000256" key="4">
    <source>
        <dbReference type="ARBA" id="ARBA00022692"/>
    </source>
</evidence>
<dbReference type="GO" id="GO:0015483">
    <property type="term" value="F:long-chain fatty acid transporting porin activity"/>
    <property type="evidence" value="ECO:0007669"/>
    <property type="project" value="TreeGrafter"/>
</dbReference>
<reference evidence="10" key="1">
    <citation type="submission" date="2016-11" db="EMBL/GenBank/DDBJ databases">
        <authorList>
            <person name="Varghese N."/>
            <person name="Submissions S."/>
        </authorList>
    </citation>
    <scope>NUCLEOTIDE SEQUENCE [LARGE SCALE GENOMIC DNA]</scope>
    <source>
        <strain evidence="10">DSM 29326</strain>
    </source>
</reference>
<dbReference type="PANTHER" id="PTHR35093:SF8">
    <property type="entry name" value="OUTER MEMBRANE PROTEIN NMB0088-RELATED"/>
    <property type="match status" value="1"/>
</dbReference>
<dbReference type="Gene3D" id="2.40.160.60">
    <property type="entry name" value="Outer membrane protein transport protein (OMPP1/FadL/TodX)"/>
    <property type="match status" value="1"/>
</dbReference>
<evidence type="ECO:0000256" key="1">
    <source>
        <dbReference type="ARBA" id="ARBA00004571"/>
    </source>
</evidence>
<evidence type="ECO:0000313" key="9">
    <source>
        <dbReference type="EMBL" id="SHF83928.1"/>
    </source>
</evidence>
<keyword evidence="7" id="KW-0998">Cell outer membrane</keyword>
<evidence type="ECO:0000256" key="3">
    <source>
        <dbReference type="ARBA" id="ARBA00022452"/>
    </source>
</evidence>
<dbReference type="Proteomes" id="UP000183987">
    <property type="component" value="Unassembled WGS sequence"/>
</dbReference>
<dbReference type="STRING" id="366533.SAMN05444339_11544"/>
<organism evidence="9 10">
    <name type="scientific">Loktanella atrilutea</name>
    <dbReference type="NCBI Taxonomy" id="366533"/>
    <lineage>
        <taxon>Bacteria</taxon>
        <taxon>Pseudomonadati</taxon>
        <taxon>Pseudomonadota</taxon>
        <taxon>Alphaproteobacteria</taxon>
        <taxon>Rhodobacterales</taxon>
        <taxon>Roseobacteraceae</taxon>
        <taxon>Loktanella</taxon>
    </lineage>
</organism>
<evidence type="ECO:0000313" key="10">
    <source>
        <dbReference type="Proteomes" id="UP000183987"/>
    </source>
</evidence>
<evidence type="ECO:0000256" key="5">
    <source>
        <dbReference type="ARBA" id="ARBA00022729"/>
    </source>
</evidence>
<dbReference type="SUPFAM" id="SSF56935">
    <property type="entry name" value="Porins"/>
    <property type="match status" value="1"/>
</dbReference>
<evidence type="ECO:0000256" key="8">
    <source>
        <dbReference type="SAM" id="SignalP"/>
    </source>
</evidence>
<dbReference type="RefSeq" id="WP_072858749.1">
    <property type="nucleotide sequence ID" value="NZ_FQUE01000015.1"/>
</dbReference>
<sequence>MMRLLASGTALSALMTTAAWAGGIDWSGQPSGLLFEEGRSVELSFRMASPSVSGTDIAGQATGDVAETFFLPSAGYKADLSPALSYAIMFDRPFGASVDYGNSSPVFGGTSVDATFTALTGLVRYKFTEGISVFGGLRAQTVSADITLNGAAFGPLAGYTVTTDNDTGIGYVGGMAYEIPRIALRAALTYNSEIRHDVTTQENIAPGDTRTRITTPQSINLDVQTGISRDTLVFGSVRWVDWSSFDVAPPALLAASGSSLVSYEDDTVTYTLGVGRQLSKAWSGAVQVSYDNEDQTLASPLGPTNGLVSLGAGATYQMDRVQITGGLEYAWLGDADVDAGGATGATFTDNTAVGVSLQIGYAF</sequence>
<dbReference type="AlphaFoldDB" id="A0A1M5EXL1"/>
<comment type="subcellular location">
    <subcellularLocation>
        <location evidence="1">Cell outer membrane</location>
        <topology evidence="1">Multi-pass membrane protein</topology>
    </subcellularLocation>
</comment>
<dbReference type="EMBL" id="FQUE01000015">
    <property type="protein sequence ID" value="SHF83928.1"/>
    <property type="molecule type" value="Genomic_DNA"/>
</dbReference>
<accession>A0A1M5EXL1</accession>
<proteinExistence type="inferred from homology"/>
<evidence type="ECO:0000256" key="2">
    <source>
        <dbReference type="ARBA" id="ARBA00008163"/>
    </source>
</evidence>
<evidence type="ECO:0000256" key="7">
    <source>
        <dbReference type="ARBA" id="ARBA00023237"/>
    </source>
</evidence>
<keyword evidence="6" id="KW-0472">Membrane</keyword>
<keyword evidence="5 8" id="KW-0732">Signal</keyword>
<keyword evidence="3" id="KW-1134">Transmembrane beta strand</keyword>